<sequence>MAPKRQASSATTLKRKVEEDVSDDSTSSADKPSTSKKSKKASGSQTKPKPVQIQADQSNTNLNFAPRIPGTVRIATWNVCSWASCLKKGFSAYVEQEDPDILILTETKANNEPIDPGLKARFPYSYWAISEKKGYSGTAILSKQEPISVTKILPGHPEPSVVKGRIITLEFNSCYLLGTYVVNAGEKLKVCRPGLCVRQSSSTLYAIFQTLDAKNTWNEHFTAYIRELDAKKPVIWTGDLNVAPTERDLANAKKNWNKTPGYTEAETSAFKAILDGSDAEPAESEPSPSSGKFVDVWRHLHPDTVAYTYFSYRFNCRAKGIGWRLDMFILSERIAEQAKICEIRNTVYGSDHVPLMMEFEGTL</sequence>
<dbReference type="EMBL" id="JASNQZ010000015">
    <property type="protein sequence ID" value="KAL0946680.1"/>
    <property type="molecule type" value="Genomic_DNA"/>
</dbReference>
<dbReference type="PANTHER" id="PTHR22748:SF6">
    <property type="entry name" value="DNA-(APURINIC OR APYRIMIDINIC SITE) ENDONUCLEASE"/>
    <property type="match status" value="1"/>
</dbReference>
<evidence type="ECO:0000313" key="8">
    <source>
        <dbReference type="EMBL" id="KAL0946680.1"/>
    </source>
</evidence>
<feature type="domain" description="Endonuclease/exonuclease/phosphatase" evidence="7">
    <location>
        <begin position="75"/>
        <end position="352"/>
    </location>
</feature>
<accession>A0ABR3ITZ3</accession>
<keyword evidence="9" id="KW-1185">Reference proteome</keyword>
<evidence type="ECO:0000313" key="9">
    <source>
        <dbReference type="Proteomes" id="UP001556367"/>
    </source>
</evidence>
<evidence type="ECO:0000259" key="7">
    <source>
        <dbReference type="Pfam" id="PF03372"/>
    </source>
</evidence>
<dbReference type="Proteomes" id="UP001556367">
    <property type="component" value="Unassembled WGS sequence"/>
</dbReference>
<feature type="compositionally biased region" description="Polar residues" evidence="6">
    <location>
        <begin position="1"/>
        <end position="12"/>
    </location>
</feature>
<dbReference type="Pfam" id="PF03372">
    <property type="entry name" value="Exo_endo_phos"/>
    <property type="match status" value="1"/>
</dbReference>
<reference evidence="9" key="1">
    <citation type="submission" date="2024-06" db="EMBL/GenBank/DDBJ databases">
        <title>Multi-omics analyses provide insights into the biosynthesis of the anticancer antibiotic pleurotin in Hohenbuehelia grisea.</title>
        <authorList>
            <person name="Weaver J.A."/>
            <person name="Alberti F."/>
        </authorList>
    </citation>
    <scope>NUCLEOTIDE SEQUENCE [LARGE SCALE GENOMIC DNA]</scope>
    <source>
        <strain evidence="9">T-177</strain>
    </source>
</reference>
<dbReference type="PANTHER" id="PTHR22748">
    <property type="entry name" value="AP ENDONUCLEASE"/>
    <property type="match status" value="1"/>
</dbReference>
<protein>
    <recommendedName>
        <fullName evidence="5">DNA-(apurinic or apyrimidinic site) endonuclease</fullName>
        <ecNumber evidence="5">3.1.-.-</ecNumber>
    </recommendedName>
</protein>
<dbReference type="NCBIfam" id="TIGR00633">
    <property type="entry name" value="xth"/>
    <property type="match status" value="1"/>
</dbReference>
<keyword evidence="5" id="KW-0234">DNA repair</keyword>
<dbReference type="InterPro" id="IPR036691">
    <property type="entry name" value="Endo/exonu/phosph_ase_sf"/>
</dbReference>
<dbReference type="CDD" id="cd09087">
    <property type="entry name" value="Ape1-like_AP-endo"/>
    <property type="match status" value="1"/>
</dbReference>
<evidence type="ECO:0000256" key="6">
    <source>
        <dbReference type="SAM" id="MobiDB-lite"/>
    </source>
</evidence>
<keyword evidence="4 5" id="KW-0460">Magnesium</keyword>
<evidence type="ECO:0000256" key="1">
    <source>
        <dbReference type="ARBA" id="ARBA00007092"/>
    </source>
</evidence>
<proteinExistence type="inferred from homology"/>
<dbReference type="InterPro" id="IPR005135">
    <property type="entry name" value="Endo/exonuclease/phosphatase"/>
</dbReference>
<dbReference type="Gene3D" id="3.60.10.10">
    <property type="entry name" value="Endonuclease/exonuclease/phosphatase"/>
    <property type="match status" value="1"/>
</dbReference>
<dbReference type="EC" id="3.1.-.-" evidence="5"/>
<evidence type="ECO:0000256" key="2">
    <source>
        <dbReference type="ARBA" id="ARBA00022723"/>
    </source>
</evidence>
<keyword evidence="3" id="KW-0378">Hydrolase</keyword>
<comment type="similarity">
    <text evidence="1 5">Belongs to the DNA repair enzymes AP/ExoA family.</text>
</comment>
<dbReference type="InterPro" id="IPR004808">
    <property type="entry name" value="AP_endonuc_1"/>
</dbReference>
<dbReference type="PROSITE" id="PS51435">
    <property type="entry name" value="AP_NUCLEASE_F1_4"/>
    <property type="match status" value="1"/>
</dbReference>
<keyword evidence="2 5" id="KW-0479">Metal-binding</keyword>
<evidence type="ECO:0000256" key="3">
    <source>
        <dbReference type="ARBA" id="ARBA00022801"/>
    </source>
</evidence>
<comment type="caution">
    <text evidence="8">The sequence shown here is derived from an EMBL/GenBank/DDBJ whole genome shotgun (WGS) entry which is preliminary data.</text>
</comment>
<dbReference type="SUPFAM" id="SSF56219">
    <property type="entry name" value="DNase I-like"/>
    <property type="match status" value="1"/>
</dbReference>
<name>A0ABR3ITZ3_9AGAR</name>
<keyword evidence="5" id="KW-0227">DNA damage</keyword>
<evidence type="ECO:0000256" key="5">
    <source>
        <dbReference type="RuleBase" id="RU362131"/>
    </source>
</evidence>
<organism evidence="8 9">
    <name type="scientific">Hohenbuehelia grisea</name>
    <dbReference type="NCBI Taxonomy" id="104357"/>
    <lineage>
        <taxon>Eukaryota</taxon>
        <taxon>Fungi</taxon>
        <taxon>Dikarya</taxon>
        <taxon>Basidiomycota</taxon>
        <taxon>Agaricomycotina</taxon>
        <taxon>Agaricomycetes</taxon>
        <taxon>Agaricomycetidae</taxon>
        <taxon>Agaricales</taxon>
        <taxon>Pleurotineae</taxon>
        <taxon>Pleurotaceae</taxon>
        <taxon>Hohenbuehelia</taxon>
    </lineage>
</organism>
<feature type="region of interest" description="Disordered" evidence="6">
    <location>
        <begin position="1"/>
        <end position="62"/>
    </location>
</feature>
<evidence type="ECO:0000256" key="4">
    <source>
        <dbReference type="ARBA" id="ARBA00022842"/>
    </source>
</evidence>
<gene>
    <name evidence="8" type="ORF">HGRIS_012868</name>
</gene>
<comment type="cofactor">
    <cofactor evidence="5">
        <name>Mg(2+)</name>
        <dbReference type="ChEBI" id="CHEBI:18420"/>
    </cofactor>
    <cofactor evidence="5">
        <name>Mn(2+)</name>
        <dbReference type="ChEBI" id="CHEBI:29035"/>
    </cofactor>
    <text evidence="5">Probably binds two magnesium or manganese ions per subunit.</text>
</comment>